<reference evidence="3" key="1">
    <citation type="journal article" date="2019" name="Int. J. Syst. Evol. Microbiol.">
        <title>The Global Catalogue of Microorganisms (GCM) 10K type strain sequencing project: providing services to taxonomists for standard genome sequencing and annotation.</title>
        <authorList>
            <consortium name="The Broad Institute Genomics Platform"/>
            <consortium name="The Broad Institute Genome Sequencing Center for Infectious Disease"/>
            <person name="Wu L."/>
            <person name="Ma J."/>
        </authorList>
    </citation>
    <scope>NUCLEOTIDE SEQUENCE [LARGE SCALE GENOMIC DNA]</scope>
    <source>
        <strain evidence="3">JCM 18063</strain>
    </source>
</reference>
<dbReference type="EMBL" id="BAABID010000009">
    <property type="protein sequence ID" value="GAA4729960.1"/>
    <property type="molecule type" value="Genomic_DNA"/>
</dbReference>
<comment type="caution">
    <text evidence="2">The sequence shown here is derived from an EMBL/GenBank/DDBJ whole genome shotgun (WGS) entry which is preliminary data.</text>
</comment>
<protein>
    <recommendedName>
        <fullName evidence="1">Toprim domain-containing protein</fullName>
    </recommendedName>
</protein>
<dbReference type="Pfam" id="PF08275">
    <property type="entry name" value="DNAG_N"/>
    <property type="match status" value="1"/>
</dbReference>
<dbReference type="Gene3D" id="3.40.1360.10">
    <property type="match status" value="1"/>
</dbReference>
<keyword evidence="3" id="KW-1185">Reference proteome</keyword>
<dbReference type="InterPro" id="IPR006171">
    <property type="entry name" value="TOPRIM_dom"/>
</dbReference>
<dbReference type="InterPro" id="IPR050219">
    <property type="entry name" value="DnaG_primase"/>
</dbReference>
<dbReference type="PANTHER" id="PTHR30313">
    <property type="entry name" value="DNA PRIMASE"/>
    <property type="match status" value="1"/>
</dbReference>
<dbReference type="InterPro" id="IPR034151">
    <property type="entry name" value="TOPRIM_DnaG_bac"/>
</dbReference>
<dbReference type="InterPro" id="IPR013264">
    <property type="entry name" value="DNAG_N"/>
</dbReference>
<name>A0ABP8YKJ2_9MICO</name>
<accession>A0ABP8YKJ2</accession>
<organism evidence="2 3">
    <name type="scientific">Isoptericola chiayiensis</name>
    <dbReference type="NCBI Taxonomy" id="579446"/>
    <lineage>
        <taxon>Bacteria</taxon>
        <taxon>Bacillati</taxon>
        <taxon>Actinomycetota</taxon>
        <taxon>Actinomycetes</taxon>
        <taxon>Micrococcales</taxon>
        <taxon>Promicromonosporaceae</taxon>
        <taxon>Isoptericola</taxon>
    </lineage>
</organism>
<dbReference type="SUPFAM" id="SSF56731">
    <property type="entry name" value="DNA primase core"/>
    <property type="match status" value="1"/>
</dbReference>
<dbReference type="SMART" id="SM00493">
    <property type="entry name" value="TOPRIM"/>
    <property type="match status" value="1"/>
</dbReference>
<gene>
    <name evidence="2" type="ORF">GCM10023216_21980</name>
</gene>
<dbReference type="Pfam" id="PF13155">
    <property type="entry name" value="Toprim_2"/>
    <property type="match status" value="1"/>
</dbReference>
<evidence type="ECO:0000259" key="1">
    <source>
        <dbReference type="PROSITE" id="PS50880"/>
    </source>
</evidence>
<dbReference type="Proteomes" id="UP001500956">
    <property type="component" value="Unassembled WGS sequence"/>
</dbReference>
<dbReference type="PANTHER" id="PTHR30313:SF2">
    <property type="entry name" value="DNA PRIMASE"/>
    <property type="match status" value="1"/>
</dbReference>
<evidence type="ECO:0000313" key="3">
    <source>
        <dbReference type="Proteomes" id="UP001500956"/>
    </source>
</evidence>
<dbReference type="CDD" id="cd03364">
    <property type="entry name" value="TOPRIM_DnaG_primases"/>
    <property type="match status" value="1"/>
</dbReference>
<sequence length="340" mass="35562">MTTTARILAANAAAWDYWRWHATQADAWVSDYLAARGLRGTVAGQAPAGWARLVPTLTKRGFTEAELLDAGLAVRAGNGSVGDALRDRIVLPICDDASQIIGFTARRNPASDDADQPPAKYLNTTSTAVYDKSRALYGLDAKTTQRLARGATPVLVEGAFDAEAVRRAGADLVPLAACGTAITTGHLEALRAIDPDSVGRLVLATDADTAGQRAICRLVGLLTPEEVATVRVAELEPGADPADLVQQGRRTDLRAALVQQARTLVEVAIDATLAGYDLTSIEGSLAALRHVTAAVASQNSATLAQATTHLTHRLALVLDHDIVAGEMVDAITTSSSGDGK</sequence>
<evidence type="ECO:0000313" key="2">
    <source>
        <dbReference type="EMBL" id="GAA4729960.1"/>
    </source>
</evidence>
<feature type="domain" description="Toprim" evidence="1">
    <location>
        <begin position="151"/>
        <end position="237"/>
    </location>
</feature>
<dbReference type="Gene3D" id="3.90.980.10">
    <property type="entry name" value="DNA primase, catalytic core, N-terminal domain"/>
    <property type="match status" value="1"/>
</dbReference>
<dbReference type="PROSITE" id="PS50880">
    <property type="entry name" value="TOPRIM"/>
    <property type="match status" value="1"/>
</dbReference>
<dbReference type="InterPro" id="IPR037068">
    <property type="entry name" value="DNA_primase_core_N_sf"/>
</dbReference>
<proteinExistence type="predicted"/>
<dbReference type="RefSeq" id="WP_172150453.1">
    <property type="nucleotide sequence ID" value="NZ_BAABID010000009.1"/>
</dbReference>